<evidence type="ECO:0000256" key="2">
    <source>
        <dbReference type="SAM" id="SignalP"/>
    </source>
</evidence>
<evidence type="ECO:0008006" key="5">
    <source>
        <dbReference type="Google" id="ProtNLM"/>
    </source>
</evidence>
<dbReference type="RefSeq" id="WP_345718309.1">
    <property type="nucleotide sequence ID" value="NZ_BAABFP010000008.1"/>
</dbReference>
<feature type="chain" id="PRO_5046007143" description="Secreted protein" evidence="2">
    <location>
        <begin position="21"/>
        <end position="146"/>
    </location>
</feature>
<protein>
    <recommendedName>
        <fullName evidence="5">Secreted protein</fullName>
    </recommendedName>
</protein>
<evidence type="ECO:0000256" key="1">
    <source>
        <dbReference type="SAM" id="MobiDB-lite"/>
    </source>
</evidence>
<dbReference type="EMBL" id="JBHSRD010000003">
    <property type="protein sequence ID" value="MFC6006837.1"/>
    <property type="molecule type" value="Genomic_DNA"/>
</dbReference>
<proteinExistence type="predicted"/>
<organism evidence="3 4">
    <name type="scientific">Angustibacter luteus</name>
    <dbReference type="NCBI Taxonomy" id="658456"/>
    <lineage>
        <taxon>Bacteria</taxon>
        <taxon>Bacillati</taxon>
        <taxon>Actinomycetota</taxon>
        <taxon>Actinomycetes</taxon>
        <taxon>Kineosporiales</taxon>
        <taxon>Kineosporiaceae</taxon>
    </lineage>
</organism>
<dbReference type="PROSITE" id="PS51257">
    <property type="entry name" value="PROKAR_LIPOPROTEIN"/>
    <property type="match status" value="1"/>
</dbReference>
<name>A0ABW1JD56_9ACTN</name>
<sequence length="146" mass="15028">MFSKSAVVLLTVAVASTVVGCTSSDQKPTPTGAAASGSKTTPAHVPTQEPLPEPSKIRNDVKLRRTTAITGCTSKSGGWQATGKSVNPSKKDVKLTITVFFTTTAATVLDYATTKVTVPAKGDATWTAAASFAAEPNMRCVLRGVG</sequence>
<evidence type="ECO:0000313" key="4">
    <source>
        <dbReference type="Proteomes" id="UP001596189"/>
    </source>
</evidence>
<keyword evidence="4" id="KW-1185">Reference proteome</keyword>
<evidence type="ECO:0000313" key="3">
    <source>
        <dbReference type="EMBL" id="MFC6006837.1"/>
    </source>
</evidence>
<accession>A0ABW1JD56</accession>
<reference evidence="4" key="1">
    <citation type="journal article" date="2019" name="Int. J. Syst. Evol. Microbiol.">
        <title>The Global Catalogue of Microorganisms (GCM) 10K type strain sequencing project: providing services to taxonomists for standard genome sequencing and annotation.</title>
        <authorList>
            <consortium name="The Broad Institute Genomics Platform"/>
            <consortium name="The Broad Institute Genome Sequencing Center for Infectious Disease"/>
            <person name="Wu L."/>
            <person name="Ma J."/>
        </authorList>
    </citation>
    <scope>NUCLEOTIDE SEQUENCE [LARGE SCALE GENOMIC DNA]</scope>
    <source>
        <strain evidence="4">KACC 14249</strain>
    </source>
</reference>
<feature type="signal peptide" evidence="2">
    <location>
        <begin position="1"/>
        <end position="20"/>
    </location>
</feature>
<gene>
    <name evidence="3" type="ORF">ACFQDO_06800</name>
</gene>
<comment type="caution">
    <text evidence="3">The sequence shown here is derived from an EMBL/GenBank/DDBJ whole genome shotgun (WGS) entry which is preliminary data.</text>
</comment>
<feature type="region of interest" description="Disordered" evidence="1">
    <location>
        <begin position="21"/>
        <end position="58"/>
    </location>
</feature>
<dbReference type="Proteomes" id="UP001596189">
    <property type="component" value="Unassembled WGS sequence"/>
</dbReference>
<keyword evidence="2" id="KW-0732">Signal</keyword>